<dbReference type="InterPro" id="IPR015840">
    <property type="entry name" value="DNA_MeTrfase_ParB"/>
</dbReference>
<evidence type="ECO:0000313" key="6">
    <source>
        <dbReference type="EMBL" id="SEO15247.1"/>
    </source>
</evidence>
<dbReference type="SUPFAM" id="SSF53335">
    <property type="entry name" value="S-adenosyl-L-methionine-dependent methyltransferases"/>
    <property type="match status" value="1"/>
</dbReference>
<dbReference type="GO" id="GO:0009007">
    <property type="term" value="F:site-specific DNA-methyltransferase (adenine-specific) activity"/>
    <property type="evidence" value="ECO:0007669"/>
    <property type="project" value="UniProtKB-EC"/>
</dbReference>
<evidence type="ECO:0000256" key="1">
    <source>
        <dbReference type="ARBA" id="ARBA00022603"/>
    </source>
</evidence>
<dbReference type="InterPro" id="IPR001091">
    <property type="entry name" value="RM_Methyltransferase"/>
</dbReference>
<dbReference type="Pfam" id="PF01555">
    <property type="entry name" value="N6_N4_Mtase"/>
    <property type="match status" value="1"/>
</dbReference>
<dbReference type="AlphaFoldDB" id="A0A1H8MD18"/>
<protein>
    <recommendedName>
        <fullName evidence="4">Methyltransferase</fullName>
        <ecNumber evidence="4">2.1.1.-</ecNumber>
    </recommendedName>
</protein>
<evidence type="ECO:0000259" key="5">
    <source>
        <dbReference type="SMART" id="SM00470"/>
    </source>
</evidence>
<dbReference type="InterPro" id="IPR029063">
    <property type="entry name" value="SAM-dependent_MTases_sf"/>
</dbReference>
<reference evidence="6 7" key="1">
    <citation type="submission" date="2016-10" db="EMBL/GenBank/DDBJ databases">
        <authorList>
            <person name="de Groot N.N."/>
        </authorList>
    </citation>
    <scope>NUCLEOTIDE SEQUENCE [LARGE SCALE GENOMIC DNA]</scope>
    <source>
        <strain evidence="6 7">DSM 8512</strain>
    </source>
</reference>
<evidence type="ECO:0000256" key="3">
    <source>
        <dbReference type="ARBA" id="ARBA00047942"/>
    </source>
</evidence>
<evidence type="ECO:0000256" key="4">
    <source>
        <dbReference type="RuleBase" id="RU362026"/>
    </source>
</evidence>
<dbReference type="GO" id="GO:0032259">
    <property type="term" value="P:methylation"/>
    <property type="evidence" value="ECO:0007669"/>
    <property type="project" value="UniProtKB-KW"/>
</dbReference>
<name>A0A1H8MD18_9RHOB</name>
<dbReference type="STRING" id="34002.SAMN04489859_10395"/>
<evidence type="ECO:0000256" key="2">
    <source>
        <dbReference type="ARBA" id="ARBA00022679"/>
    </source>
</evidence>
<dbReference type="InterPro" id="IPR002941">
    <property type="entry name" value="DNA_methylase_N4/N6"/>
</dbReference>
<dbReference type="InterPro" id="IPR003115">
    <property type="entry name" value="ParB_N"/>
</dbReference>
<dbReference type="GO" id="GO:0008170">
    <property type="term" value="F:N-methyltransferase activity"/>
    <property type="evidence" value="ECO:0007669"/>
    <property type="project" value="InterPro"/>
</dbReference>
<sequence>MQPFPAARLGMTALPPDETHPMDLVFSPSQIETWPLDRLRPYARNAKMHGTDQVAKIAASMAKFGWTVPCMVADDGELIAGHGRVLAATMLGLTEVPVIRLGHLDEAERRAYRIADNKLTELGEWDEAMLRDEIAGLLAEDFDLTLLGISDDDLDALLRDPEALGGDDPVEGEDDVPEPPVTPVSVPGDLWQLGPHRLICGDSTAGDVVGRLLGDVKPLLMVTDPPYGVEYDPSWRNQAGAAKTRRTGKVLNDDRADWREAWALFPGDVAYVWHGALHAATVADSLVAAGFAIRSQIIWAKDRLVLSRGDYHWQHEPCWYAVRAKGKGHWAGDRKQTTLWQIANRDQDADTVHGTQKPVECMRRPILNNSSPSQAVYEPFMGSGTTLIAAETTGRVCFGVELNPTYVDVAVERWQAFTGEEAVLAEAGESFAALKAKRLAA</sequence>
<keyword evidence="2" id="KW-0808">Transferase</keyword>
<accession>A0A1H8MD18</accession>
<dbReference type="EC" id="2.1.1.-" evidence="4"/>
<gene>
    <name evidence="6" type="ORF">SAMN04489859_10395</name>
</gene>
<dbReference type="GO" id="GO:0003677">
    <property type="term" value="F:DNA binding"/>
    <property type="evidence" value="ECO:0007669"/>
    <property type="project" value="InterPro"/>
</dbReference>
<dbReference type="CDD" id="cd16403">
    <property type="entry name" value="ParB_N_like_MT"/>
    <property type="match status" value="1"/>
</dbReference>
<keyword evidence="7" id="KW-1185">Reference proteome</keyword>
<dbReference type="PRINTS" id="PR00508">
    <property type="entry name" value="S21N4MTFRASE"/>
</dbReference>
<comment type="similarity">
    <text evidence="4">Belongs to the N(4)/N(6)-methyltransferase family.</text>
</comment>
<proteinExistence type="inferred from homology"/>
<dbReference type="Gene3D" id="3.40.50.150">
    <property type="entry name" value="Vaccinia Virus protein VP39"/>
    <property type="match status" value="1"/>
</dbReference>
<keyword evidence="1 6" id="KW-0489">Methyltransferase</keyword>
<evidence type="ECO:0000313" key="7">
    <source>
        <dbReference type="Proteomes" id="UP000199054"/>
    </source>
</evidence>
<organism evidence="6 7">
    <name type="scientific">Paracoccus alcaliphilus</name>
    <dbReference type="NCBI Taxonomy" id="34002"/>
    <lineage>
        <taxon>Bacteria</taxon>
        <taxon>Pseudomonadati</taxon>
        <taxon>Pseudomonadota</taxon>
        <taxon>Alphaproteobacteria</taxon>
        <taxon>Rhodobacterales</taxon>
        <taxon>Paracoccaceae</taxon>
        <taxon>Paracoccus</taxon>
    </lineage>
</organism>
<dbReference type="EMBL" id="FODE01000039">
    <property type="protein sequence ID" value="SEO15247.1"/>
    <property type="molecule type" value="Genomic_DNA"/>
</dbReference>
<comment type="catalytic activity">
    <reaction evidence="3">
        <text>a 2'-deoxyadenosine in DNA + S-adenosyl-L-methionine = an N(6)-methyl-2'-deoxyadenosine in DNA + S-adenosyl-L-homocysteine + H(+)</text>
        <dbReference type="Rhea" id="RHEA:15197"/>
        <dbReference type="Rhea" id="RHEA-COMP:12418"/>
        <dbReference type="Rhea" id="RHEA-COMP:12419"/>
        <dbReference type="ChEBI" id="CHEBI:15378"/>
        <dbReference type="ChEBI" id="CHEBI:57856"/>
        <dbReference type="ChEBI" id="CHEBI:59789"/>
        <dbReference type="ChEBI" id="CHEBI:90615"/>
        <dbReference type="ChEBI" id="CHEBI:90616"/>
        <dbReference type="EC" id="2.1.1.72"/>
    </reaction>
</comment>
<dbReference type="Gene3D" id="3.90.1530.10">
    <property type="entry name" value="Conserved hypothetical protein from pyrococcus furiosus pfu- 392566-001, ParB domain"/>
    <property type="match status" value="1"/>
</dbReference>
<dbReference type="InterPro" id="IPR036086">
    <property type="entry name" value="ParB/Sulfiredoxin_sf"/>
</dbReference>
<dbReference type="SUPFAM" id="SSF110849">
    <property type="entry name" value="ParB/Sulfiredoxin"/>
    <property type="match status" value="1"/>
</dbReference>
<dbReference type="PIRSF" id="PIRSF036758">
    <property type="entry name" value="Aden_M_ParB"/>
    <property type="match status" value="1"/>
</dbReference>
<feature type="domain" description="ParB-like N-terminal" evidence="5">
    <location>
        <begin position="32"/>
        <end position="118"/>
    </location>
</feature>
<dbReference type="Proteomes" id="UP000199054">
    <property type="component" value="Unassembled WGS sequence"/>
</dbReference>
<dbReference type="SMART" id="SM00470">
    <property type="entry name" value="ParB"/>
    <property type="match status" value="1"/>
</dbReference>